<proteinExistence type="inferred from homology"/>
<dbReference type="InterPro" id="IPR027482">
    <property type="entry name" value="Sec1-like_dom2"/>
</dbReference>
<dbReference type="PIRSF" id="PIRSF005715">
    <property type="entry name" value="VPS45_Sec1"/>
    <property type="match status" value="1"/>
</dbReference>
<dbReference type="InterPro" id="IPR043127">
    <property type="entry name" value="Sec-1-like_dom3a"/>
</dbReference>
<comment type="similarity">
    <text evidence="1">Belongs to the STXBP/unc-18/SEC1 family.</text>
</comment>
<dbReference type="EMBL" id="HBHJ01010883">
    <property type="protein sequence ID" value="CAD9678266.1"/>
    <property type="molecule type" value="Transcribed_RNA"/>
</dbReference>
<dbReference type="GO" id="GO:0016192">
    <property type="term" value="P:vesicle-mediated transport"/>
    <property type="evidence" value="ECO:0007669"/>
    <property type="project" value="InterPro"/>
</dbReference>
<dbReference type="Pfam" id="PF00995">
    <property type="entry name" value="Sec1"/>
    <property type="match status" value="1"/>
</dbReference>
<dbReference type="InterPro" id="IPR001619">
    <property type="entry name" value="Sec1-like"/>
</dbReference>
<organism evidence="3">
    <name type="scientific">Rhizochromulina marina</name>
    <dbReference type="NCBI Taxonomy" id="1034831"/>
    <lineage>
        <taxon>Eukaryota</taxon>
        <taxon>Sar</taxon>
        <taxon>Stramenopiles</taxon>
        <taxon>Ochrophyta</taxon>
        <taxon>Dictyochophyceae</taxon>
        <taxon>Rhizochromulinales</taxon>
        <taxon>Rhizochromulina</taxon>
    </lineage>
</organism>
<dbReference type="SUPFAM" id="SSF56815">
    <property type="entry name" value="Sec1/munc18-like (SM) proteins"/>
    <property type="match status" value="1"/>
</dbReference>
<dbReference type="AlphaFoldDB" id="A0A7S2WCA8"/>
<accession>A0A7S2WCA8</accession>
<dbReference type="Gene3D" id="3.40.50.1910">
    <property type="match status" value="1"/>
</dbReference>
<dbReference type="PANTHER" id="PTHR11679">
    <property type="entry name" value="VESICLE PROTEIN SORTING-ASSOCIATED"/>
    <property type="match status" value="1"/>
</dbReference>
<sequence>MDLAGRNVKAKQLAALQRMLSLSQQERAGGEWGEQWKVLIYDRHGRDIISPLLDVSQLRKCGVTLHMFLDSEREPIPDVPAVYFCKPTPENVKRIAQDCSKKLYASVHLNFISKLERRLMEELARELIASDAVGSIAKVYDQFLDFVCLEPTLFSLNFAASYAAYNNPGLADAAIEQCMRRIADGLFSVFATLGALPIIRAPQEEGAPAMVAQQLHERLQQSLAQDKFFDRGSVVTTRPLLIILDRAVDFSTPLQHTCTYQALVDDVLDYKMNRVVITDADTGTKKPYDLEVEQDQFWRKFGPRLLPEAVDENHDEMNRIREKEKVIRAKTGQKQAEDVAAVATQAGAAAEDHATQDLLATVESLPQLLERKGKLEAHTRVMRAAMNVIEARELHKFYEAEHAEPPKMEELSRLFGPDSKGTLQDKLRLLTVLSLQATEATSAAVAEFEDVLTKTHASEPVELERGLQALKHIRQTQSLQQGPALSDPSTAAPGSGGVSRSGGLTSWVQSKTAGFIGQVQSFLSKSQSNYVTRVVDNLCEMRPGTEDETFVSLDARRKDQTPLSRDPTQRSKAPYRDVYVFMIGGGCYAEYQALQEYSAGSTERQISYGCTELVTPEGLLKELGAIGGGM</sequence>
<dbReference type="InterPro" id="IPR036045">
    <property type="entry name" value="Sec1-like_sf"/>
</dbReference>
<evidence type="ECO:0008006" key="4">
    <source>
        <dbReference type="Google" id="ProtNLM"/>
    </source>
</evidence>
<dbReference type="InterPro" id="IPR043154">
    <property type="entry name" value="Sec-1-like_dom1"/>
</dbReference>
<evidence type="ECO:0000313" key="3">
    <source>
        <dbReference type="EMBL" id="CAD9678266.1"/>
    </source>
</evidence>
<gene>
    <name evidence="3" type="ORF">RMAR1173_LOCUS7103</name>
</gene>
<name>A0A7S2WCA8_9STRA</name>
<evidence type="ECO:0000256" key="1">
    <source>
        <dbReference type="ARBA" id="ARBA00009884"/>
    </source>
</evidence>
<feature type="region of interest" description="Disordered" evidence="2">
    <location>
        <begin position="476"/>
        <end position="503"/>
    </location>
</feature>
<evidence type="ECO:0000256" key="2">
    <source>
        <dbReference type="SAM" id="MobiDB-lite"/>
    </source>
</evidence>
<dbReference type="Gene3D" id="1.25.40.60">
    <property type="match status" value="1"/>
</dbReference>
<protein>
    <recommendedName>
        <fullName evidence="4">Sec1 family domain-containing protein 1</fullName>
    </recommendedName>
</protein>
<reference evidence="3" key="1">
    <citation type="submission" date="2021-01" db="EMBL/GenBank/DDBJ databases">
        <authorList>
            <person name="Corre E."/>
            <person name="Pelletier E."/>
            <person name="Niang G."/>
            <person name="Scheremetjew M."/>
            <person name="Finn R."/>
            <person name="Kale V."/>
            <person name="Holt S."/>
            <person name="Cochrane G."/>
            <person name="Meng A."/>
            <person name="Brown T."/>
            <person name="Cohen L."/>
        </authorList>
    </citation>
    <scope>NUCLEOTIDE SEQUENCE</scope>
    <source>
        <strain evidence="3">CCMP1243</strain>
    </source>
</reference>
<dbReference type="Gene3D" id="3.90.830.10">
    <property type="entry name" value="Syntaxin Binding Protein 1, Chain A, domain 2"/>
    <property type="match status" value="1"/>
</dbReference>
<dbReference type="Gene3D" id="3.40.50.2060">
    <property type="match status" value="1"/>
</dbReference>
<feature type="compositionally biased region" description="Polar residues" evidence="2">
    <location>
        <begin position="476"/>
        <end position="489"/>
    </location>
</feature>